<dbReference type="AlphaFoldDB" id="A0A853A1Z5"/>
<evidence type="ECO:0000256" key="2">
    <source>
        <dbReference type="SAM" id="MobiDB-lite"/>
    </source>
</evidence>
<dbReference type="RefSeq" id="WP_179817261.1">
    <property type="nucleotide sequence ID" value="NZ_JACBZD010000002.1"/>
</dbReference>
<gene>
    <name evidence="3" type="ORF">FHU37_005484</name>
</gene>
<dbReference type="InterPro" id="IPR036689">
    <property type="entry name" value="ESAT-6-like_sf"/>
</dbReference>
<dbReference type="EMBL" id="JACBZD010000002">
    <property type="protein sequence ID" value="NYI08455.1"/>
    <property type="molecule type" value="Genomic_DNA"/>
</dbReference>
<evidence type="ECO:0000256" key="1">
    <source>
        <dbReference type="RuleBase" id="RU362001"/>
    </source>
</evidence>
<dbReference type="SUPFAM" id="SSF140453">
    <property type="entry name" value="EsxAB dimer-like"/>
    <property type="match status" value="1"/>
</dbReference>
<proteinExistence type="inferred from homology"/>
<dbReference type="Pfam" id="PF06013">
    <property type="entry name" value="WXG100"/>
    <property type="match status" value="1"/>
</dbReference>
<evidence type="ECO:0000313" key="4">
    <source>
        <dbReference type="Proteomes" id="UP000567795"/>
    </source>
</evidence>
<dbReference type="Proteomes" id="UP000567795">
    <property type="component" value="Unassembled WGS sequence"/>
</dbReference>
<keyword evidence="4" id="KW-1185">Reference proteome</keyword>
<name>A0A853A1Z5_9ACTN</name>
<sequence>MVEVTDEELRALATRIGNVVESVRSELSTLENKLSDVSSAWTGQAATAYQNLREQWNTEANDIFRTLGEIREAVEQTEATYVASDQDQQSSFSRIQSVMRG</sequence>
<protein>
    <recommendedName>
        <fullName evidence="1">ESAT-6-like protein</fullName>
    </recommendedName>
</protein>
<feature type="region of interest" description="Disordered" evidence="2">
    <location>
        <begin position="81"/>
        <end position="101"/>
    </location>
</feature>
<dbReference type="NCBIfam" id="TIGR03930">
    <property type="entry name" value="WXG100_ESAT6"/>
    <property type="match status" value="1"/>
</dbReference>
<accession>A0A853A1Z5</accession>
<reference evidence="3 4" key="1">
    <citation type="submission" date="2020-07" db="EMBL/GenBank/DDBJ databases">
        <title>Sequencing the genomes of 1000 actinobacteria strains.</title>
        <authorList>
            <person name="Klenk H.-P."/>
        </authorList>
    </citation>
    <scope>NUCLEOTIDE SEQUENCE [LARGE SCALE GENOMIC DNA]</scope>
    <source>
        <strain evidence="3 4">DSM 42178</strain>
    </source>
</reference>
<dbReference type="InterPro" id="IPR010310">
    <property type="entry name" value="T7SS_ESAT-6-like"/>
</dbReference>
<dbReference type="Gene3D" id="1.10.287.1060">
    <property type="entry name" value="ESAT-6-like"/>
    <property type="match status" value="1"/>
</dbReference>
<comment type="caution">
    <text evidence="3">The sequence shown here is derived from an EMBL/GenBank/DDBJ whole genome shotgun (WGS) entry which is preliminary data.</text>
</comment>
<comment type="similarity">
    <text evidence="1">Belongs to the WXG100 family.</text>
</comment>
<evidence type="ECO:0000313" key="3">
    <source>
        <dbReference type="EMBL" id="NYI08455.1"/>
    </source>
</evidence>
<organism evidence="3 4">
    <name type="scientific">Allostreptomyces psammosilenae</name>
    <dbReference type="NCBI Taxonomy" id="1892865"/>
    <lineage>
        <taxon>Bacteria</taxon>
        <taxon>Bacillati</taxon>
        <taxon>Actinomycetota</taxon>
        <taxon>Actinomycetes</taxon>
        <taxon>Kitasatosporales</taxon>
        <taxon>Streptomycetaceae</taxon>
        <taxon>Allostreptomyces</taxon>
    </lineage>
</organism>